<dbReference type="GO" id="GO:0006629">
    <property type="term" value="P:lipid metabolic process"/>
    <property type="evidence" value="ECO:0007669"/>
    <property type="project" value="InterPro"/>
</dbReference>
<evidence type="ECO:0000313" key="7">
    <source>
        <dbReference type="Proteomes" id="UP000093928"/>
    </source>
</evidence>
<evidence type="ECO:0000256" key="2">
    <source>
        <dbReference type="ARBA" id="ARBA00022692"/>
    </source>
</evidence>
<keyword evidence="5" id="KW-0732">Signal</keyword>
<comment type="caution">
    <text evidence="6">The sequence shown here is derived from an EMBL/GenBank/DDBJ whole genome shotgun (WGS) entry which is preliminary data.</text>
</comment>
<name>A0A1A3P803_MYCAS</name>
<dbReference type="Proteomes" id="UP000093928">
    <property type="component" value="Unassembled WGS sequence"/>
</dbReference>
<sequence length="487" mass="52041">MSSATCARWLQFAVVTSAFILALTSAPPVRADVNEVPTPPSPTAPCNAISPFAFPCVGTGKFADAVAAECRRLGVNDNLCLVPLAHKVTQAATVAYLQSWTHRTAQFQYALGDSVPFANAQWIGTHNSYNSLAHQFTPSHADSNQQLSMTQQLDIDVRSIELDLHYIPQINQLGRRAVAVCHGRGPTQANLGCTTEPLFTKVLPAITDWLNANPNEVVLILIEDQLKDATAYASALDTLEQGLRRPNGTSLIYHPNPADITPNGCAFFPRTISRNDVRAAGAQVVLVTDCVPAWGNTVFNWEDEELQSGSTFGYQPFPKCDATYGPPVYATKIIRYFEDSIFVSALADPTRPPNNPEALTPTKTQSMTNCGVNLFGFDQLLPEDGRLQGTLWSWAPDEPRASAGTCTLQGVNGRWVAAACGSAHPAGCQTGAGTWSVTAPVTFTNAPAACAAMGSNFALPHTGLENSRLNAVAGPAGGAWVQYTIPP</sequence>
<gene>
    <name evidence="6" type="ORF">A5634_01275</name>
</gene>
<dbReference type="GO" id="GO:0008081">
    <property type="term" value="F:phosphoric diester hydrolase activity"/>
    <property type="evidence" value="ECO:0007669"/>
    <property type="project" value="InterPro"/>
</dbReference>
<dbReference type="PANTHER" id="PTHR35518:SF2">
    <property type="entry name" value="MAINTENANCE OF TELOMERE CAPPING PROTEIN 6"/>
    <property type="match status" value="1"/>
</dbReference>
<protein>
    <recommendedName>
        <fullName evidence="8">Phosphatidylinositol diacylglycerol-lyase</fullName>
    </recommendedName>
</protein>
<feature type="chain" id="PRO_5008327445" description="Phosphatidylinositol diacylglycerol-lyase" evidence="5">
    <location>
        <begin position="32"/>
        <end position="487"/>
    </location>
</feature>
<reference evidence="6 7" key="1">
    <citation type="submission" date="2016-06" db="EMBL/GenBank/DDBJ databases">
        <authorList>
            <person name="Kjaerup R.B."/>
            <person name="Dalgaard T.S."/>
            <person name="Juul-Madsen H.R."/>
        </authorList>
    </citation>
    <scope>NUCLEOTIDE SEQUENCE [LARGE SCALE GENOMIC DNA]</scope>
    <source>
        <strain evidence="6 7">1165133.8</strain>
    </source>
</reference>
<dbReference type="InterPro" id="IPR051008">
    <property type="entry name" value="Telomere_Capping_Maintenance"/>
</dbReference>
<dbReference type="AlphaFoldDB" id="A0A1A3P803"/>
<evidence type="ECO:0000256" key="1">
    <source>
        <dbReference type="ARBA" id="ARBA00004370"/>
    </source>
</evidence>
<dbReference type="PANTHER" id="PTHR35518">
    <property type="entry name" value="MAINTENANCE OF TELOMOERE CAPPING"/>
    <property type="match status" value="1"/>
</dbReference>
<comment type="subcellular location">
    <subcellularLocation>
        <location evidence="1">Membrane</location>
    </subcellularLocation>
</comment>
<dbReference type="SUPFAM" id="SSF51695">
    <property type="entry name" value="PLC-like phosphodiesterases"/>
    <property type="match status" value="1"/>
</dbReference>
<dbReference type="InterPro" id="IPR017946">
    <property type="entry name" value="PLC-like_Pdiesterase_TIM-brl"/>
</dbReference>
<organism evidence="6 7">
    <name type="scientific">Mycobacterium asiaticum</name>
    <dbReference type="NCBI Taxonomy" id="1790"/>
    <lineage>
        <taxon>Bacteria</taxon>
        <taxon>Bacillati</taxon>
        <taxon>Actinomycetota</taxon>
        <taxon>Actinomycetes</taxon>
        <taxon>Mycobacteriales</taxon>
        <taxon>Mycobacteriaceae</taxon>
        <taxon>Mycobacterium</taxon>
    </lineage>
</organism>
<dbReference type="GO" id="GO:0016020">
    <property type="term" value="C:membrane"/>
    <property type="evidence" value="ECO:0007669"/>
    <property type="project" value="UniProtKB-SubCell"/>
</dbReference>
<evidence type="ECO:0000313" key="6">
    <source>
        <dbReference type="EMBL" id="OBK28727.1"/>
    </source>
</evidence>
<keyword evidence="2" id="KW-0812">Transmembrane</keyword>
<evidence type="ECO:0008006" key="8">
    <source>
        <dbReference type="Google" id="ProtNLM"/>
    </source>
</evidence>
<evidence type="ECO:0000256" key="3">
    <source>
        <dbReference type="ARBA" id="ARBA00022989"/>
    </source>
</evidence>
<proteinExistence type="predicted"/>
<dbReference type="OrthoDB" id="195526at2"/>
<dbReference type="EMBL" id="LZLS01000068">
    <property type="protein sequence ID" value="OBK28727.1"/>
    <property type="molecule type" value="Genomic_DNA"/>
</dbReference>
<evidence type="ECO:0000256" key="5">
    <source>
        <dbReference type="SAM" id="SignalP"/>
    </source>
</evidence>
<dbReference type="Gene3D" id="3.20.20.190">
    <property type="entry name" value="Phosphatidylinositol (PI) phosphodiesterase"/>
    <property type="match status" value="1"/>
</dbReference>
<dbReference type="PROSITE" id="PS50007">
    <property type="entry name" value="PIPLC_X_DOMAIN"/>
    <property type="match status" value="1"/>
</dbReference>
<dbReference type="Pfam" id="PF26178">
    <property type="entry name" value="PI-PLC_cat"/>
    <property type="match status" value="1"/>
</dbReference>
<accession>A0A1A3P803</accession>
<feature type="signal peptide" evidence="5">
    <location>
        <begin position="1"/>
        <end position="31"/>
    </location>
</feature>
<keyword evidence="3" id="KW-1133">Transmembrane helix</keyword>
<evidence type="ECO:0000256" key="4">
    <source>
        <dbReference type="ARBA" id="ARBA00023136"/>
    </source>
</evidence>
<dbReference type="RefSeq" id="WP_065143439.1">
    <property type="nucleotide sequence ID" value="NZ_LZLS01000068.1"/>
</dbReference>
<keyword evidence="4" id="KW-0472">Membrane</keyword>